<accession>H8MZ37</accession>
<organism evidence="1 2">
    <name type="scientific">Corallococcus coralloides (strain ATCC 25202 / DSM 2259 / NBRC 100086 / M2)</name>
    <name type="common">Myxococcus coralloides</name>
    <dbReference type="NCBI Taxonomy" id="1144275"/>
    <lineage>
        <taxon>Bacteria</taxon>
        <taxon>Pseudomonadati</taxon>
        <taxon>Myxococcota</taxon>
        <taxon>Myxococcia</taxon>
        <taxon>Myxococcales</taxon>
        <taxon>Cystobacterineae</taxon>
        <taxon>Myxococcaceae</taxon>
        <taxon>Corallococcus</taxon>
    </lineage>
</organism>
<keyword evidence="2" id="KW-1185">Reference proteome</keyword>
<dbReference type="Proteomes" id="UP000007587">
    <property type="component" value="Chromosome"/>
</dbReference>
<dbReference type="KEGG" id="ccx:COCOR_05473"/>
<gene>
    <name evidence="1" type="ordered locus">COCOR_05473</name>
</gene>
<proteinExistence type="predicted"/>
<dbReference type="STRING" id="1144275.COCOR_05473"/>
<evidence type="ECO:0000313" key="2">
    <source>
        <dbReference type="Proteomes" id="UP000007587"/>
    </source>
</evidence>
<dbReference type="HOGENOM" id="CLU_1831785_0_0_7"/>
<dbReference type="AlphaFoldDB" id="H8MZ37"/>
<protein>
    <submittedName>
        <fullName evidence="1">Uncharacterized protein</fullName>
    </submittedName>
</protein>
<name>H8MZ37_CORCM</name>
<reference evidence="2" key="2">
    <citation type="submission" date="2012-03" db="EMBL/GenBank/DDBJ databases">
        <title>Genome sequence of the fruiting myxobacterium Corallococcus coralloides DSM 2259.</title>
        <authorList>
            <person name="Huntley S."/>
            <person name="Zhang Y."/>
            <person name="Treuner-Lange A."/>
            <person name="Sensen C.W."/>
            <person name="Sogaard-Andersen L."/>
        </authorList>
    </citation>
    <scope>NUCLEOTIDE SEQUENCE [LARGE SCALE GENOMIC DNA]</scope>
    <source>
        <strain evidence="2">ATCC 25202 / DSM 2259 / NBRC 100086 / M2</strain>
    </source>
</reference>
<reference evidence="1 2" key="1">
    <citation type="journal article" date="2012" name="J. Bacteriol.">
        <title>Complete Genome Sequence of the Fruiting Myxobacterium Corallococcus coralloides DSM 2259.</title>
        <authorList>
            <person name="Huntley S."/>
            <person name="Zhang Y."/>
            <person name="Treuner-Lange A."/>
            <person name="Kneip S."/>
            <person name="Sensen C.W."/>
            <person name="Sogaard-Andersen L."/>
        </authorList>
    </citation>
    <scope>NUCLEOTIDE SEQUENCE [LARGE SCALE GENOMIC DNA]</scope>
    <source>
        <strain evidence="2">ATCC 25202 / DSM 2259 / NBRC 100086 / M2</strain>
    </source>
</reference>
<sequence>MATGLLSIGEAHPLCSRNRIAWDGATQRSLELFVGQARGEASGGQMSATRVDQPVCGDCGRAVDLYGGQSAMDGLGYWAAYRCEHCGGPLEMDGIGMPPESSRQALLREEGTWGLDVDERRGEPPYFPFCSWRSGHVVRA</sequence>
<evidence type="ECO:0000313" key="1">
    <source>
        <dbReference type="EMBL" id="AFE06392.1"/>
    </source>
</evidence>
<dbReference type="EMBL" id="CP003389">
    <property type="protein sequence ID" value="AFE06392.1"/>
    <property type="molecule type" value="Genomic_DNA"/>
</dbReference>
<dbReference type="InParanoid" id="H8MZ37"/>